<feature type="domain" description="Bacterial sugar transferase" evidence="8">
    <location>
        <begin position="284"/>
        <end position="465"/>
    </location>
</feature>
<dbReference type="RefSeq" id="WP_241974189.1">
    <property type="nucleotide sequence ID" value="NZ_SMGI01000001.1"/>
</dbReference>
<comment type="caution">
    <text evidence="9">The sequence shown here is derived from an EMBL/GenBank/DDBJ whole genome shotgun (WGS) entry which is preliminary data.</text>
</comment>
<evidence type="ECO:0000256" key="6">
    <source>
        <dbReference type="ARBA" id="ARBA00023136"/>
    </source>
</evidence>
<dbReference type="Proteomes" id="UP000295714">
    <property type="component" value="Unassembled WGS sequence"/>
</dbReference>
<evidence type="ECO:0000256" key="4">
    <source>
        <dbReference type="ARBA" id="ARBA00022692"/>
    </source>
</evidence>
<reference evidence="9 10" key="1">
    <citation type="journal article" date="2015" name="Stand. Genomic Sci.">
        <title>Genomic Encyclopedia of Bacterial and Archaeal Type Strains, Phase III: the genomes of soil and plant-associated and newly described type strains.</title>
        <authorList>
            <person name="Whitman W.B."/>
            <person name="Woyke T."/>
            <person name="Klenk H.P."/>
            <person name="Zhou Y."/>
            <person name="Lilburn T.G."/>
            <person name="Beck B.J."/>
            <person name="De Vos P."/>
            <person name="Vandamme P."/>
            <person name="Eisen J.A."/>
            <person name="Garrity G."/>
            <person name="Hugenholtz P."/>
            <person name="Kyrpides N.C."/>
        </authorList>
    </citation>
    <scope>NUCLEOTIDE SEQUENCE [LARGE SCALE GENOMIC DNA]</scope>
    <source>
        <strain evidence="9 10">CECT 8445</strain>
    </source>
</reference>
<keyword evidence="3 9" id="KW-0808">Transferase</keyword>
<dbReference type="NCBIfam" id="TIGR03025">
    <property type="entry name" value="EPS_sugtrans"/>
    <property type="match status" value="1"/>
</dbReference>
<dbReference type="InterPro" id="IPR017475">
    <property type="entry name" value="EPS_sugar_tfrase"/>
</dbReference>
<name>A0A4R1KUH5_9FLAO</name>
<dbReference type="GO" id="GO:0016780">
    <property type="term" value="F:phosphotransferase activity, for other substituted phosphate groups"/>
    <property type="evidence" value="ECO:0007669"/>
    <property type="project" value="TreeGrafter"/>
</dbReference>
<organism evidence="9 10">
    <name type="scientific">Winogradskyella wandonensis</name>
    <dbReference type="NCBI Taxonomy" id="1442586"/>
    <lineage>
        <taxon>Bacteria</taxon>
        <taxon>Pseudomonadati</taxon>
        <taxon>Bacteroidota</taxon>
        <taxon>Flavobacteriia</taxon>
        <taxon>Flavobacteriales</taxon>
        <taxon>Flavobacteriaceae</taxon>
        <taxon>Winogradskyella</taxon>
    </lineage>
</organism>
<dbReference type="InterPro" id="IPR003362">
    <property type="entry name" value="Bact_transf"/>
</dbReference>
<evidence type="ECO:0000256" key="2">
    <source>
        <dbReference type="ARBA" id="ARBA00006464"/>
    </source>
</evidence>
<evidence type="ECO:0000256" key="5">
    <source>
        <dbReference type="ARBA" id="ARBA00022989"/>
    </source>
</evidence>
<evidence type="ECO:0000259" key="8">
    <source>
        <dbReference type="Pfam" id="PF02397"/>
    </source>
</evidence>
<dbReference type="PANTHER" id="PTHR30576:SF0">
    <property type="entry name" value="UNDECAPRENYL-PHOSPHATE N-ACETYLGALACTOSAMINYL 1-PHOSPHATE TRANSFERASE-RELATED"/>
    <property type="match status" value="1"/>
</dbReference>
<evidence type="ECO:0000313" key="9">
    <source>
        <dbReference type="EMBL" id="TCK68842.1"/>
    </source>
</evidence>
<sequence length="470" mass="54559">MLSNIIMKQHSTIHFEISERKVLLRIVDILMVFLGIFILSNYFQFEYLSLAPANAVPLVVLAIYISLFGTIFEIYDLQQASKLDVSFKNIVICMSTVMLFYLLTPFVTPVLPEARLQIIYFYVVLIASVFLWRFLYNTLIASPRFFKHILLVGELSTIDNVLSTLLSADSNYKFIGFINSEGTSEESIKYKGLTEYHTKQLSNVILDEKISEIIISTANAENITPELYHELMLLLERGFKIREYTQVYEEVTNKVPIQHVGKDFYKYFPFSRNNENKLYLFFQRLFDIIFSVCGLSFMLLIIPFIFLGNLIGNKGPLFYTQERIGRNSTLFTILKFRTMVTNAEDGKAQWATKNDTRITTFGKFLRRSRLDEIPQFINVLKGEMSIIGPRPERPFFVAELSRSIPFYETRHIVKPGLTGWAQVNSRYGGSVEESLTKLQYDLYYIKHRSPFLDLNIILKTLSTVLYYRGQ</sequence>
<dbReference type="PANTHER" id="PTHR30576">
    <property type="entry name" value="COLANIC BIOSYNTHESIS UDP-GLUCOSE LIPID CARRIER TRANSFERASE"/>
    <property type="match status" value="1"/>
</dbReference>
<proteinExistence type="inferred from homology"/>
<dbReference type="Pfam" id="PF02397">
    <property type="entry name" value="Bac_transf"/>
    <property type="match status" value="1"/>
</dbReference>
<evidence type="ECO:0000256" key="1">
    <source>
        <dbReference type="ARBA" id="ARBA00004141"/>
    </source>
</evidence>
<gene>
    <name evidence="9" type="ORF">DFQ05_0352</name>
</gene>
<evidence type="ECO:0000256" key="3">
    <source>
        <dbReference type="ARBA" id="ARBA00022679"/>
    </source>
</evidence>
<evidence type="ECO:0000313" key="10">
    <source>
        <dbReference type="Proteomes" id="UP000295714"/>
    </source>
</evidence>
<accession>A0A4R1KUH5</accession>
<feature type="transmembrane region" description="Helical" evidence="7">
    <location>
        <begin position="55"/>
        <end position="75"/>
    </location>
</feature>
<keyword evidence="10" id="KW-1185">Reference proteome</keyword>
<feature type="transmembrane region" description="Helical" evidence="7">
    <location>
        <begin position="87"/>
        <end position="107"/>
    </location>
</feature>
<dbReference type="GO" id="GO:0016020">
    <property type="term" value="C:membrane"/>
    <property type="evidence" value="ECO:0007669"/>
    <property type="project" value="UniProtKB-SubCell"/>
</dbReference>
<dbReference type="AlphaFoldDB" id="A0A4R1KUH5"/>
<comment type="subcellular location">
    <subcellularLocation>
        <location evidence="1">Membrane</location>
        <topology evidence="1">Multi-pass membrane protein</topology>
    </subcellularLocation>
</comment>
<keyword evidence="6 7" id="KW-0472">Membrane</keyword>
<dbReference type="Gene3D" id="3.40.50.720">
    <property type="entry name" value="NAD(P)-binding Rossmann-like Domain"/>
    <property type="match status" value="1"/>
</dbReference>
<keyword evidence="5 7" id="KW-1133">Transmembrane helix</keyword>
<feature type="transmembrane region" description="Helical" evidence="7">
    <location>
        <begin position="119"/>
        <end position="136"/>
    </location>
</feature>
<keyword evidence="4 7" id="KW-0812">Transmembrane</keyword>
<dbReference type="EMBL" id="SMGI01000001">
    <property type="protein sequence ID" value="TCK68842.1"/>
    <property type="molecule type" value="Genomic_DNA"/>
</dbReference>
<protein>
    <submittedName>
        <fullName evidence="9">Exopolysaccharide biosynthesis polyprenyl glycosylphosphotransferase</fullName>
    </submittedName>
</protein>
<evidence type="ECO:0000256" key="7">
    <source>
        <dbReference type="SAM" id="Phobius"/>
    </source>
</evidence>
<feature type="transmembrane region" description="Helical" evidence="7">
    <location>
        <begin position="22"/>
        <end position="43"/>
    </location>
</feature>
<feature type="transmembrane region" description="Helical" evidence="7">
    <location>
        <begin position="285"/>
        <end position="307"/>
    </location>
</feature>
<comment type="similarity">
    <text evidence="2">Belongs to the bacterial sugar transferase family.</text>
</comment>